<dbReference type="RefSeq" id="WP_004060484.1">
    <property type="nucleotide sequence ID" value="NC_017942.1"/>
</dbReference>
<reference evidence="3" key="1">
    <citation type="journal article" date="2012" name="Appl. Environ. Microbiol.">
        <title>Identification of the haloarchaeal phasin (PhaP) that functions in polyhydroxyalkanoate accumulation and granule formation in Haloferax mediterranei.</title>
        <authorList>
            <person name="Cai S."/>
            <person name="Cai L."/>
            <person name="Liu H."/>
            <person name="Liu X."/>
            <person name="Han J."/>
            <person name="Zhou J."/>
            <person name="Xiang H."/>
        </authorList>
    </citation>
    <scope>NUCLEOTIDE SEQUENCE</scope>
    <source>
        <strain evidence="3">CGMCC 1.2087</strain>
    </source>
</reference>
<sequence length="414" mass="46697">MDTKGIGWVIILVLLGLVLGYYGFGSALAHNGAVLENEATSATVTGLDIETREEFEGSLTRTVLRSLGMEVEASEEKTMYRAVITYEYSVNGRTYKQTNLFPGSFSRWKYTKSGAERIRDEFEVGQSTTAYYNPETPSHAYIMEAEMPFLSALFGVLYVLVVMLTGAYYVREGFRRRNQRKLMNEMPIEQAQSLSTGPSQIDGVARAPYDDPDSAPFTDESCVLAKWEVEDSIRFREGPGRWNQVAEGYQLSPFYVDDGTGRTLVCPDKDTTFKLDDDNWQSVYVNAQNEAPEPVQSFLEYRPDVDPTEYRKRRYKQNLIRPGDDVYVFGTVKPRDNQHGSDPVDELVIERVADHDPRSEPMFLISARTQQDLVHSRRFALWRLPAGIMLIVGGIGLLLGMFGHTIGVSLPLVP</sequence>
<dbReference type="HOGENOM" id="CLU_663251_0_0_2"/>
<name>I3R960_HALMT</name>
<evidence type="ECO:0000256" key="1">
    <source>
        <dbReference type="SAM" id="Phobius"/>
    </source>
</evidence>
<feature type="transmembrane region" description="Helical" evidence="1">
    <location>
        <begin position="7"/>
        <end position="24"/>
    </location>
</feature>
<dbReference type="Proteomes" id="UP000006469">
    <property type="component" value="Plasmid pHM100"/>
</dbReference>
<evidence type="ECO:0000313" key="9">
    <source>
        <dbReference type="Proteomes" id="UP000027075"/>
    </source>
</evidence>
<reference evidence="4 9" key="4">
    <citation type="submission" date="2014-04" db="EMBL/GenBank/DDBJ databases">
        <title>Transcriptional profiles of Haloferax mediterranei on the basis of nitrogen availability.</title>
        <authorList>
            <person name="Bautista V."/>
        </authorList>
    </citation>
    <scope>NUCLEOTIDE SEQUENCE [LARGE SCALE GENOMIC DNA]</scope>
    <source>
        <strain evidence="4">ATCC 33500</strain>
        <strain evidence="9">ATCC 33500 / DSM 1411 / JCM 8866 / NBRC 14739 / NCIMB 2177 / R-4</strain>
        <plasmid evidence="4">HMPLAS3</plasmid>
        <plasmid evidence="9">Plasmid HMPLAS3</plasmid>
    </source>
</reference>
<accession>I3R960</accession>
<geneLocation type="plasmid" evidence="3 7">
    <name>pHM100</name>
</geneLocation>
<dbReference type="EMBL" id="CP039142">
    <property type="protein sequence ID" value="QCQ77447.1"/>
    <property type="molecule type" value="Genomic_DNA"/>
</dbReference>
<dbReference type="Proteomes" id="UP000011603">
    <property type="component" value="Unassembled WGS sequence"/>
</dbReference>
<keyword evidence="8" id="KW-1185">Reference proteome</keyword>
<proteinExistence type="predicted"/>
<keyword evidence="1" id="KW-0472">Membrane</keyword>
<dbReference type="OrthoDB" id="170690at2157"/>
<evidence type="ECO:0000313" key="4">
    <source>
        <dbReference type="EMBL" id="AHZ23982.1"/>
    </source>
</evidence>
<dbReference type="EMBL" id="AOLO01000014">
    <property type="protein sequence ID" value="ELZ97557.1"/>
    <property type="molecule type" value="Genomic_DNA"/>
</dbReference>
<keyword evidence="3" id="KW-0614">Plasmid</keyword>
<evidence type="ECO:0000313" key="5">
    <source>
        <dbReference type="EMBL" id="ELZ97557.1"/>
    </source>
</evidence>
<feature type="transmembrane region" description="Helical" evidence="1">
    <location>
        <begin position="386"/>
        <end position="406"/>
    </location>
</feature>
<reference evidence="6 10" key="6">
    <citation type="submission" date="2019-04" db="EMBL/GenBank/DDBJ databases">
        <title>Methylomes of two halophilic Archaea, Haloarcula marismortui and Haloferax mediterranei.</title>
        <authorList>
            <person name="DasSarma S."/>
            <person name="DasSarma P."/>
            <person name="DasSarma S."/>
            <person name="Fomenkov A."/>
            <person name="Vincze T."/>
            <person name="Anton B.P."/>
            <person name="Roberts R.J."/>
        </authorList>
    </citation>
    <scope>NUCLEOTIDE SEQUENCE [LARGE SCALE GENOMIC DNA]</scope>
    <source>
        <strain evidence="6">ATCC 33500</strain>
        <strain evidence="10">ATCC 33500 / DSM 1411 / JCM 8866 / NBRC 14739 / NCIMB 2177 / R-4</strain>
        <plasmid evidence="6 10">pHME132</plasmid>
    </source>
</reference>
<evidence type="ECO:0000313" key="10">
    <source>
        <dbReference type="Proteomes" id="UP000299011"/>
    </source>
</evidence>
<reference evidence="3" key="5">
    <citation type="submission" date="2014-05" db="EMBL/GenBank/DDBJ databases">
        <authorList>
            <person name="Wang L."/>
            <person name="Yang H."/>
            <person name="Xiang H."/>
        </authorList>
    </citation>
    <scope>NUCLEOTIDE SEQUENCE</scope>
    <source>
        <strain evidence="3">CGMCC 1.2087</strain>
        <plasmid evidence="3">pHM100</plasmid>
    </source>
</reference>
<reference evidence="5 8" key="3">
    <citation type="journal article" date="2014" name="PLoS Genet.">
        <title>Phylogenetically driven sequencing of extremely halophilic archaea reveals strategies for static and dynamic osmo-response.</title>
        <authorList>
            <person name="Becker E.A."/>
            <person name="Seitzer P.M."/>
            <person name="Tritt A."/>
            <person name="Larsen D."/>
            <person name="Krusor M."/>
            <person name="Yao A.I."/>
            <person name="Wu D."/>
            <person name="Madern D."/>
            <person name="Eisen J.A."/>
            <person name="Darling A.E."/>
            <person name="Facciotti M.T."/>
        </authorList>
    </citation>
    <scope>NUCLEOTIDE SEQUENCE [LARGE SCALE GENOMIC DNA]</scope>
    <source>
        <strain evidence="5">ATCC 33500</strain>
        <strain evidence="8">ATCC 33500 / DSM 1411 / JCM 8866 / NBRC 14739 / NCIMB 2177 / R-4</strain>
    </source>
</reference>
<dbReference type="PATRIC" id="fig|523841.21.peg.3348"/>
<geneLocation type="plasmid" evidence="4 9">
    <name>HMPLAS3</name>
</geneLocation>
<protein>
    <submittedName>
        <fullName evidence="6">DUF3592 domain-containing protein</fullName>
    </submittedName>
</protein>
<geneLocation type="plasmid" evidence="6 10">
    <name>pHME132</name>
</geneLocation>
<dbReference type="InterPro" id="IPR021994">
    <property type="entry name" value="DUF3592"/>
</dbReference>
<dbReference type="Proteomes" id="UP000299011">
    <property type="component" value="Plasmid pHME132"/>
</dbReference>
<evidence type="ECO:0000313" key="7">
    <source>
        <dbReference type="Proteomes" id="UP000006469"/>
    </source>
</evidence>
<dbReference type="EMBL" id="CP001869">
    <property type="protein sequence ID" value="AFK20770.1"/>
    <property type="molecule type" value="Genomic_DNA"/>
</dbReference>
<feature type="domain" description="DUF3592" evidence="2">
    <location>
        <begin position="69"/>
        <end position="142"/>
    </location>
</feature>
<reference evidence="3 7" key="2">
    <citation type="journal article" date="2012" name="J. Bacteriol.">
        <title>Complete genome sequence of the metabolically versatile halophilic archaeon Haloferax mediterranei, a poly(3-hydroxybutyrate-co-3-hydroxyvalerate) producer.</title>
        <authorList>
            <person name="Han J."/>
            <person name="Zhang F."/>
            <person name="Hou J."/>
            <person name="Liu X."/>
            <person name="Li M."/>
            <person name="Liu H."/>
            <person name="Cai L."/>
            <person name="Zhang B."/>
            <person name="Chen Y."/>
            <person name="Zhou J."/>
            <person name="Hu S."/>
            <person name="Xiang H."/>
        </authorList>
    </citation>
    <scope>NUCLEOTIDE SEQUENCE [LARGE SCALE GENOMIC DNA]</scope>
    <source>
        <strain evidence="7">ATCC 33500 / DSM 1411 / JCM 8866 / NBRC 14739 / NCIMB 2177 / R-4</strain>
        <strain evidence="3">CGMCC 1.2087</strain>
        <plasmid evidence="7">pHM100</plasmid>
    </source>
</reference>
<organism evidence="3 7">
    <name type="scientific">Haloferax mediterranei (strain ATCC 33500 / DSM 1411 / JCM 8866 / NBRC 14739 / NCIMB 2177 / R-4)</name>
    <name type="common">Halobacterium mediterranei</name>
    <dbReference type="NCBI Taxonomy" id="523841"/>
    <lineage>
        <taxon>Archaea</taxon>
        <taxon>Methanobacteriati</taxon>
        <taxon>Methanobacteriota</taxon>
        <taxon>Stenosarchaea group</taxon>
        <taxon>Halobacteria</taxon>
        <taxon>Halobacteriales</taxon>
        <taxon>Haloferacaceae</taxon>
        <taxon>Haloferax</taxon>
    </lineage>
</organism>
<evidence type="ECO:0000259" key="2">
    <source>
        <dbReference type="Pfam" id="PF12158"/>
    </source>
</evidence>
<dbReference type="AlphaFoldDB" id="I3R960"/>
<gene>
    <name evidence="3" type="ordered locus">HFX_4076</name>
    <name evidence="4" type="ORF">BM92_19420</name>
    <name evidence="5" type="ORF">C439_16613</name>
    <name evidence="6" type="ORF">E6P09_19250</name>
</gene>
<evidence type="ECO:0000313" key="8">
    <source>
        <dbReference type="Proteomes" id="UP000011603"/>
    </source>
</evidence>
<dbReference type="GeneID" id="40158601"/>
<feature type="transmembrane region" description="Helical" evidence="1">
    <location>
        <begin position="149"/>
        <end position="170"/>
    </location>
</feature>
<dbReference type="EMBL" id="CP007552">
    <property type="protein sequence ID" value="AHZ23982.1"/>
    <property type="molecule type" value="Genomic_DNA"/>
</dbReference>
<evidence type="ECO:0000313" key="6">
    <source>
        <dbReference type="EMBL" id="QCQ77447.1"/>
    </source>
</evidence>
<keyword evidence="1" id="KW-0812">Transmembrane</keyword>
<evidence type="ECO:0000313" key="3">
    <source>
        <dbReference type="EMBL" id="AFK20770.1"/>
    </source>
</evidence>
<dbReference type="KEGG" id="hme:HFX_4076"/>
<dbReference type="Pfam" id="PF12158">
    <property type="entry name" value="DUF3592"/>
    <property type="match status" value="1"/>
</dbReference>
<dbReference type="Proteomes" id="UP000027075">
    <property type="component" value="Plasmid HMPLAS3"/>
</dbReference>
<keyword evidence="1" id="KW-1133">Transmembrane helix</keyword>